<accession>A0A6N2CBR2</accession>
<protein>
    <submittedName>
        <fullName evidence="2">Uncharacterized protein</fullName>
    </submittedName>
</protein>
<name>A0A6N2CBR2_SOLCI</name>
<dbReference type="AlphaFoldDB" id="A0A6N2CBR2"/>
<keyword evidence="1" id="KW-0472">Membrane</keyword>
<reference evidence="2" key="1">
    <citation type="submission" date="2019-05" db="EMBL/GenBank/DDBJ databases">
        <title>The de novo reference genome and transcriptome assemblies of the wild tomato species Solanum chilense.</title>
        <authorList>
            <person name="Stam R."/>
            <person name="Nosenko T."/>
            <person name="Hoerger A.C."/>
            <person name="Stephan W."/>
            <person name="Seidel M.A."/>
            <person name="Kuhn J.M.M."/>
            <person name="Haberer G."/>
            <person name="Tellier A."/>
        </authorList>
    </citation>
    <scope>NUCLEOTIDE SEQUENCE</scope>
    <source>
        <tissue evidence="2">Mature leaves</tissue>
    </source>
</reference>
<proteinExistence type="predicted"/>
<organism evidence="2">
    <name type="scientific">Solanum chilense</name>
    <name type="common">Tomato</name>
    <name type="synonym">Lycopersicon chilense</name>
    <dbReference type="NCBI Taxonomy" id="4083"/>
    <lineage>
        <taxon>Eukaryota</taxon>
        <taxon>Viridiplantae</taxon>
        <taxon>Streptophyta</taxon>
        <taxon>Embryophyta</taxon>
        <taxon>Tracheophyta</taxon>
        <taxon>Spermatophyta</taxon>
        <taxon>Magnoliopsida</taxon>
        <taxon>eudicotyledons</taxon>
        <taxon>Gunneridae</taxon>
        <taxon>Pentapetalae</taxon>
        <taxon>asterids</taxon>
        <taxon>lamiids</taxon>
        <taxon>Solanales</taxon>
        <taxon>Solanaceae</taxon>
        <taxon>Solanoideae</taxon>
        <taxon>Solaneae</taxon>
        <taxon>Solanum</taxon>
        <taxon>Solanum subgen. Lycopersicon</taxon>
    </lineage>
</organism>
<keyword evidence="1" id="KW-0812">Transmembrane</keyword>
<evidence type="ECO:0000313" key="2">
    <source>
        <dbReference type="EMBL" id="TMX03728.1"/>
    </source>
</evidence>
<evidence type="ECO:0000256" key="1">
    <source>
        <dbReference type="SAM" id="Phobius"/>
    </source>
</evidence>
<gene>
    <name evidence="2" type="ORF">EJD97_014593</name>
</gene>
<keyword evidence="1" id="KW-1133">Transmembrane helix</keyword>
<dbReference type="EMBL" id="RXGB01000379">
    <property type="protein sequence ID" value="TMX03728.1"/>
    <property type="molecule type" value="Genomic_DNA"/>
</dbReference>
<sequence length="86" mass="10067">MPIYLLYSFIFLVLEWSAPLTDIFHILIKFSWSFEASFKVKQIHSIVLLLIYVLLISLRLLSTHSYQTEAFVVHLVMLIDLDPALK</sequence>
<comment type="caution">
    <text evidence="2">The sequence shown here is derived from an EMBL/GenBank/DDBJ whole genome shotgun (WGS) entry which is preliminary data.</text>
</comment>
<feature type="transmembrane region" description="Helical" evidence="1">
    <location>
        <begin position="43"/>
        <end position="61"/>
    </location>
</feature>